<protein>
    <submittedName>
        <fullName evidence="1">Uncharacterized protein</fullName>
    </submittedName>
</protein>
<reference evidence="1 2" key="1">
    <citation type="journal article" date="2016" name="Nat. Commun.">
        <title>Thousands of microbial genomes shed light on interconnected biogeochemical processes in an aquifer system.</title>
        <authorList>
            <person name="Anantharaman K."/>
            <person name="Brown C.T."/>
            <person name="Hug L.A."/>
            <person name="Sharon I."/>
            <person name="Castelle C.J."/>
            <person name="Probst A.J."/>
            <person name="Thomas B.C."/>
            <person name="Singh A."/>
            <person name="Wilkins M.J."/>
            <person name="Karaoz U."/>
            <person name="Brodie E.L."/>
            <person name="Williams K.H."/>
            <person name="Hubbard S.S."/>
            <person name="Banfield J.F."/>
        </authorList>
    </citation>
    <scope>NUCLEOTIDE SEQUENCE [LARGE SCALE GENOMIC DNA]</scope>
</reference>
<proteinExistence type="predicted"/>
<name>A0A1F6A094_9BACT</name>
<comment type="caution">
    <text evidence="1">The sequence shown here is derived from an EMBL/GenBank/DDBJ whole genome shotgun (WGS) entry which is preliminary data.</text>
</comment>
<dbReference type="EMBL" id="MFJK01000017">
    <property type="protein sequence ID" value="OGG17717.1"/>
    <property type="molecule type" value="Genomic_DNA"/>
</dbReference>
<gene>
    <name evidence="1" type="ORF">A2721_00550</name>
</gene>
<accession>A0A1F6A094</accession>
<dbReference type="STRING" id="1798381.A2721_00550"/>
<evidence type="ECO:0000313" key="2">
    <source>
        <dbReference type="Proteomes" id="UP000177871"/>
    </source>
</evidence>
<dbReference type="AlphaFoldDB" id="A0A1F6A094"/>
<dbReference type="Proteomes" id="UP000177871">
    <property type="component" value="Unassembled WGS sequence"/>
</dbReference>
<evidence type="ECO:0000313" key="1">
    <source>
        <dbReference type="EMBL" id="OGG17717.1"/>
    </source>
</evidence>
<sequence length="63" mass="7082">MRRKKDPKEAEPTTIIEPQKHTETGILGLDALSKLSQLAKTDPKAAQKYDSLVAFLKLRGLYE</sequence>
<organism evidence="1 2">
    <name type="scientific">Candidatus Gottesmanbacteria bacterium RIFCSPHIGHO2_01_FULL_47_48</name>
    <dbReference type="NCBI Taxonomy" id="1798381"/>
    <lineage>
        <taxon>Bacteria</taxon>
        <taxon>Candidatus Gottesmaniibacteriota</taxon>
    </lineage>
</organism>